<sequence>MSNTIANAVQTLTNKIVNGTLTPQENAQLGVAINQLTSGANVEAALVAVAEQHLDTATDSLGQSTASLNSAKDAFAVQATQELSKIPELIKSINNATQKSFYFSQTPVNAIQNLNYQQHPSQYSNTSTQAPTSYISIEDFDTKEMYFYYDRGYTTWSTSDVYRYVSAKLGKINAQGEVEVISRKISLTASGHGYGLLPYHDNTARLFTSNANYNSASALTINIHKANSWSIDTSILVDFSALKVRKSDRALIYVRGGKAYSRTSSGEAEMGKAIANKAAFEQEFTTQKGYYSVEIRAYSHSNENISSLQGSSDQVICTPPKFVWRARQYEFSREQGLVLGQTSLPVDLHGDAWLPYHDVTNSDYSSFSRYSGVALLPKTKHAGERQVKITIGYRKKDNDFYITQYDCHIAAISRQHNKIIYISSSRIETTEGIAQAI</sequence>
<protein>
    <submittedName>
        <fullName evidence="1">Uncharacterized protein</fullName>
    </submittedName>
</protein>
<evidence type="ECO:0000313" key="2">
    <source>
        <dbReference type="Proteomes" id="UP000586305"/>
    </source>
</evidence>
<comment type="caution">
    <text evidence="1">The sequence shown here is derived from an EMBL/GenBank/DDBJ whole genome shotgun (WGS) entry which is preliminary data.</text>
</comment>
<dbReference type="EMBL" id="JABBPG010000001">
    <property type="protein sequence ID" value="NOU49514.1"/>
    <property type="molecule type" value="Genomic_DNA"/>
</dbReference>
<keyword evidence="2" id="KW-1185">Reference proteome</keyword>
<reference evidence="1 2" key="1">
    <citation type="submission" date="2020-04" db="EMBL/GenBank/DDBJ databases">
        <title>Pseudoalteromonas caenipelagi sp. nov., isolated from a tidal flat.</title>
        <authorList>
            <person name="Park S."/>
            <person name="Yoon J.-H."/>
        </authorList>
    </citation>
    <scope>NUCLEOTIDE SEQUENCE [LARGE SCALE GENOMIC DNA]</scope>
    <source>
        <strain evidence="1 2">JBTF-M23</strain>
    </source>
</reference>
<dbReference type="Proteomes" id="UP000586305">
    <property type="component" value="Unassembled WGS sequence"/>
</dbReference>
<name>A0A849VC28_9GAMM</name>
<evidence type="ECO:0000313" key="1">
    <source>
        <dbReference type="EMBL" id="NOU49514.1"/>
    </source>
</evidence>
<accession>A0A849VC28</accession>
<dbReference type="RefSeq" id="WP_171624582.1">
    <property type="nucleotide sequence ID" value="NZ_JABBPG010000001.1"/>
</dbReference>
<gene>
    <name evidence="1" type="ORF">HG263_02990</name>
</gene>
<organism evidence="1 2">
    <name type="scientific">Pseudoalteromonas caenipelagi</name>
    <dbReference type="NCBI Taxonomy" id="2726988"/>
    <lineage>
        <taxon>Bacteria</taxon>
        <taxon>Pseudomonadati</taxon>
        <taxon>Pseudomonadota</taxon>
        <taxon>Gammaproteobacteria</taxon>
        <taxon>Alteromonadales</taxon>
        <taxon>Pseudoalteromonadaceae</taxon>
        <taxon>Pseudoalteromonas</taxon>
    </lineage>
</organism>
<dbReference type="AlphaFoldDB" id="A0A849VC28"/>
<proteinExistence type="predicted"/>